<dbReference type="PANTHER" id="PTHR47582:SF1">
    <property type="entry name" value="P450, PUTATIVE (EUROFUNG)-RELATED"/>
    <property type="match status" value="1"/>
</dbReference>
<dbReference type="InterPro" id="IPR002403">
    <property type="entry name" value="Cyt_P450_E_grp-IV"/>
</dbReference>
<dbReference type="STRING" id="1073090.A0A1L9SBB3"/>
<evidence type="ECO:0000313" key="8">
    <source>
        <dbReference type="Proteomes" id="UP000184188"/>
    </source>
</evidence>
<evidence type="ECO:0008006" key="9">
    <source>
        <dbReference type="Google" id="ProtNLM"/>
    </source>
</evidence>
<dbReference type="GeneID" id="34616271"/>
<dbReference type="GO" id="GO:0016705">
    <property type="term" value="F:oxidoreductase activity, acting on paired donors, with incorporation or reduction of molecular oxygen"/>
    <property type="evidence" value="ECO:0007669"/>
    <property type="project" value="InterPro"/>
</dbReference>
<dbReference type="Proteomes" id="UP000184188">
    <property type="component" value="Unassembled WGS sequence"/>
</dbReference>
<keyword evidence="3 6" id="KW-0479">Metal-binding</keyword>
<dbReference type="OrthoDB" id="3366823at2759"/>
<dbReference type="EMBL" id="KV878348">
    <property type="protein sequence ID" value="OJJ44465.1"/>
    <property type="molecule type" value="Genomic_DNA"/>
</dbReference>
<keyword evidence="5 6" id="KW-0408">Iron</keyword>
<organism evidence="7 8">
    <name type="scientific">Penicilliopsis zonata CBS 506.65</name>
    <dbReference type="NCBI Taxonomy" id="1073090"/>
    <lineage>
        <taxon>Eukaryota</taxon>
        <taxon>Fungi</taxon>
        <taxon>Dikarya</taxon>
        <taxon>Ascomycota</taxon>
        <taxon>Pezizomycotina</taxon>
        <taxon>Eurotiomycetes</taxon>
        <taxon>Eurotiomycetidae</taxon>
        <taxon>Eurotiales</taxon>
        <taxon>Aspergillaceae</taxon>
        <taxon>Penicilliopsis</taxon>
    </lineage>
</organism>
<dbReference type="PANTHER" id="PTHR47582">
    <property type="entry name" value="P450, PUTATIVE (EUROFUNG)-RELATED"/>
    <property type="match status" value="1"/>
</dbReference>
<dbReference type="RefSeq" id="XP_022578975.1">
    <property type="nucleotide sequence ID" value="XM_022729807.1"/>
</dbReference>
<dbReference type="InterPro" id="IPR053007">
    <property type="entry name" value="CYP450_monoxygenase_sec-met"/>
</dbReference>
<evidence type="ECO:0000256" key="6">
    <source>
        <dbReference type="PIRSR" id="PIRSR602403-1"/>
    </source>
</evidence>
<dbReference type="GO" id="GO:0005506">
    <property type="term" value="F:iron ion binding"/>
    <property type="evidence" value="ECO:0007669"/>
    <property type="project" value="InterPro"/>
</dbReference>
<dbReference type="PRINTS" id="PR00465">
    <property type="entry name" value="EP450IV"/>
</dbReference>
<comment type="similarity">
    <text evidence="2">Belongs to the cytochrome P450 family.</text>
</comment>
<dbReference type="Pfam" id="PF00067">
    <property type="entry name" value="p450"/>
    <property type="match status" value="1"/>
</dbReference>
<evidence type="ECO:0000313" key="7">
    <source>
        <dbReference type="EMBL" id="OJJ44465.1"/>
    </source>
</evidence>
<keyword evidence="4" id="KW-0560">Oxidoreductase</keyword>
<evidence type="ECO:0000256" key="5">
    <source>
        <dbReference type="ARBA" id="ARBA00023004"/>
    </source>
</evidence>
<dbReference type="GO" id="GO:0020037">
    <property type="term" value="F:heme binding"/>
    <property type="evidence" value="ECO:0007669"/>
    <property type="project" value="InterPro"/>
</dbReference>
<dbReference type="InterPro" id="IPR036396">
    <property type="entry name" value="Cyt_P450_sf"/>
</dbReference>
<dbReference type="CDD" id="cd11040">
    <property type="entry name" value="CYP7_CYP8-like"/>
    <property type="match status" value="1"/>
</dbReference>
<evidence type="ECO:0000256" key="3">
    <source>
        <dbReference type="ARBA" id="ARBA00022723"/>
    </source>
</evidence>
<dbReference type="AlphaFoldDB" id="A0A1L9SBB3"/>
<sequence>MLDIRLFLVLAAALSAFFFRRKHDPREPPVVGSFPLIGHLIGMLWYGVSYFNLLAHKHANLPIFSLNILGTKFHLIASPSILQAVQRNNKTVTFDPFLQSTAERMAGISNPQTLQLLREKSSGGGGLNQTVVHALLPTLTGRPLDRMNEKMASLLSPLVDELVEQDNQVIDLYGWCRHAITVASTEASYGPLNPYKDAEIEDAFWNFESNMSPLLANFLPSLIARKSWTGREKAVKAFIAYYAANGHEQGSELTMARWETQHSAGLSGEEIARNEVTMGIGLLSNTVPACFWVLYNLYARPELLSEIRQELATNAMIVSHENHRIIDISAIRDACPLLLSTYQEILRYESASAPTRFVTEDTLLQDRYLLKRGSLVNIPGERMGWNEQVWGSSAGEFNPRRFIKSDTNNSNTRRIGAFVTFGVSPVICPGRHFATSEILGLVAMMVLRFDMFPINGWKTPKINSMAIASSMRPVQGLFNVKIVHRKEYHGSWSCRVSEGTGMFNLTVG</sequence>
<proteinExistence type="inferred from homology"/>
<comment type="cofactor">
    <cofactor evidence="1 6">
        <name>heme</name>
        <dbReference type="ChEBI" id="CHEBI:30413"/>
    </cofactor>
</comment>
<dbReference type="SUPFAM" id="SSF48264">
    <property type="entry name" value="Cytochrome P450"/>
    <property type="match status" value="1"/>
</dbReference>
<accession>A0A1L9SBB3</accession>
<reference evidence="8" key="1">
    <citation type="journal article" date="2017" name="Genome Biol.">
        <title>Comparative genomics reveals high biological diversity and specific adaptations in the industrially and medically important fungal genus Aspergillus.</title>
        <authorList>
            <person name="de Vries R.P."/>
            <person name="Riley R."/>
            <person name="Wiebenga A."/>
            <person name="Aguilar-Osorio G."/>
            <person name="Amillis S."/>
            <person name="Uchima C.A."/>
            <person name="Anderluh G."/>
            <person name="Asadollahi M."/>
            <person name="Askin M."/>
            <person name="Barry K."/>
            <person name="Battaglia E."/>
            <person name="Bayram O."/>
            <person name="Benocci T."/>
            <person name="Braus-Stromeyer S.A."/>
            <person name="Caldana C."/>
            <person name="Canovas D."/>
            <person name="Cerqueira G.C."/>
            <person name="Chen F."/>
            <person name="Chen W."/>
            <person name="Choi C."/>
            <person name="Clum A."/>
            <person name="Dos Santos R.A."/>
            <person name="Damasio A.R."/>
            <person name="Diallinas G."/>
            <person name="Emri T."/>
            <person name="Fekete E."/>
            <person name="Flipphi M."/>
            <person name="Freyberg S."/>
            <person name="Gallo A."/>
            <person name="Gournas C."/>
            <person name="Habgood R."/>
            <person name="Hainaut M."/>
            <person name="Harispe M.L."/>
            <person name="Henrissat B."/>
            <person name="Hilden K.S."/>
            <person name="Hope R."/>
            <person name="Hossain A."/>
            <person name="Karabika E."/>
            <person name="Karaffa L."/>
            <person name="Karanyi Z."/>
            <person name="Krasevec N."/>
            <person name="Kuo A."/>
            <person name="Kusch H."/>
            <person name="LaButti K."/>
            <person name="Lagendijk E.L."/>
            <person name="Lapidus A."/>
            <person name="Levasseur A."/>
            <person name="Lindquist E."/>
            <person name="Lipzen A."/>
            <person name="Logrieco A.F."/>
            <person name="MacCabe A."/>
            <person name="Maekelae M.R."/>
            <person name="Malavazi I."/>
            <person name="Melin P."/>
            <person name="Meyer V."/>
            <person name="Mielnichuk N."/>
            <person name="Miskei M."/>
            <person name="Molnar A.P."/>
            <person name="Mule G."/>
            <person name="Ngan C.Y."/>
            <person name="Orejas M."/>
            <person name="Orosz E."/>
            <person name="Ouedraogo J.P."/>
            <person name="Overkamp K.M."/>
            <person name="Park H.-S."/>
            <person name="Perrone G."/>
            <person name="Piumi F."/>
            <person name="Punt P.J."/>
            <person name="Ram A.F."/>
            <person name="Ramon A."/>
            <person name="Rauscher S."/>
            <person name="Record E."/>
            <person name="Riano-Pachon D.M."/>
            <person name="Robert V."/>
            <person name="Roehrig J."/>
            <person name="Ruller R."/>
            <person name="Salamov A."/>
            <person name="Salih N.S."/>
            <person name="Samson R.A."/>
            <person name="Sandor E."/>
            <person name="Sanguinetti M."/>
            <person name="Schuetze T."/>
            <person name="Sepcic K."/>
            <person name="Shelest E."/>
            <person name="Sherlock G."/>
            <person name="Sophianopoulou V."/>
            <person name="Squina F.M."/>
            <person name="Sun H."/>
            <person name="Susca A."/>
            <person name="Todd R.B."/>
            <person name="Tsang A."/>
            <person name="Unkles S.E."/>
            <person name="van de Wiele N."/>
            <person name="van Rossen-Uffink D."/>
            <person name="Oliveira J.V."/>
            <person name="Vesth T.C."/>
            <person name="Visser J."/>
            <person name="Yu J.-H."/>
            <person name="Zhou M."/>
            <person name="Andersen M.R."/>
            <person name="Archer D.B."/>
            <person name="Baker S.E."/>
            <person name="Benoit I."/>
            <person name="Brakhage A.A."/>
            <person name="Braus G.H."/>
            <person name="Fischer R."/>
            <person name="Frisvad J.C."/>
            <person name="Goldman G.H."/>
            <person name="Houbraken J."/>
            <person name="Oakley B."/>
            <person name="Pocsi I."/>
            <person name="Scazzocchio C."/>
            <person name="Seiboth B."/>
            <person name="vanKuyk P.A."/>
            <person name="Wortman J."/>
            <person name="Dyer P.S."/>
            <person name="Grigoriev I.V."/>
        </authorList>
    </citation>
    <scope>NUCLEOTIDE SEQUENCE [LARGE SCALE GENOMIC DNA]</scope>
    <source>
        <strain evidence="8">CBS 506.65</strain>
    </source>
</reference>
<dbReference type="Gene3D" id="1.10.630.10">
    <property type="entry name" value="Cytochrome P450"/>
    <property type="match status" value="1"/>
</dbReference>
<keyword evidence="6" id="KW-0349">Heme</keyword>
<feature type="binding site" description="axial binding residue" evidence="6">
    <location>
        <position position="428"/>
    </location>
    <ligand>
        <name>heme</name>
        <dbReference type="ChEBI" id="CHEBI:30413"/>
    </ligand>
    <ligandPart>
        <name>Fe</name>
        <dbReference type="ChEBI" id="CHEBI:18248"/>
    </ligandPart>
</feature>
<keyword evidence="8" id="KW-1185">Reference proteome</keyword>
<dbReference type="GO" id="GO:0004497">
    <property type="term" value="F:monooxygenase activity"/>
    <property type="evidence" value="ECO:0007669"/>
    <property type="project" value="InterPro"/>
</dbReference>
<evidence type="ECO:0000256" key="4">
    <source>
        <dbReference type="ARBA" id="ARBA00023002"/>
    </source>
</evidence>
<dbReference type="VEuPathDB" id="FungiDB:ASPZODRAFT_72081"/>
<evidence type="ECO:0000256" key="1">
    <source>
        <dbReference type="ARBA" id="ARBA00001971"/>
    </source>
</evidence>
<evidence type="ECO:0000256" key="2">
    <source>
        <dbReference type="ARBA" id="ARBA00010617"/>
    </source>
</evidence>
<name>A0A1L9SBB3_9EURO</name>
<protein>
    <recommendedName>
        <fullName evidence="9">Cytochrome P450</fullName>
    </recommendedName>
</protein>
<gene>
    <name evidence="7" type="ORF">ASPZODRAFT_72081</name>
</gene>
<dbReference type="InterPro" id="IPR001128">
    <property type="entry name" value="Cyt_P450"/>
</dbReference>